<organism evidence="1">
    <name type="scientific">Siphoviridae sp. ctLOE2</name>
    <dbReference type="NCBI Taxonomy" id="2825454"/>
    <lineage>
        <taxon>Viruses</taxon>
        <taxon>Duplodnaviria</taxon>
        <taxon>Heunggongvirae</taxon>
        <taxon>Uroviricota</taxon>
        <taxon>Caudoviricetes</taxon>
    </lineage>
</organism>
<reference evidence="1" key="1">
    <citation type="journal article" date="2021" name="Proc. Natl. Acad. Sci. U.S.A.">
        <title>A Catalog of Tens of Thousands of Viruses from Human Metagenomes Reveals Hidden Associations with Chronic Diseases.</title>
        <authorList>
            <person name="Tisza M.J."/>
            <person name="Buck C.B."/>
        </authorList>
    </citation>
    <scope>NUCLEOTIDE SEQUENCE</scope>
    <source>
        <strain evidence="1">CtLOE2</strain>
    </source>
</reference>
<accession>A0A8S5PE66</accession>
<dbReference type="EMBL" id="BK015411">
    <property type="protein sequence ID" value="DAE05479.1"/>
    <property type="molecule type" value="Genomic_DNA"/>
</dbReference>
<proteinExistence type="predicted"/>
<evidence type="ECO:0000313" key="1">
    <source>
        <dbReference type="EMBL" id="DAE05479.1"/>
    </source>
</evidence>
<sequence>MVVSAKNVILNTTLDMRAGMDTIKVYVPEKYLKNDHNTLYANVKTVLGDQQIWSKEIKNATNPIEITLAKPVVAGYTGDVYLTLSTLEDFKFFFTIKNEKSSASKPYNSKSFYPSDTLFINKIPNVELSEIDVDEISGNDKTSAKAVINKEEIEKTLLADPDGKFQNIQNFVEGYYNNDERYAGTFNTGMENLVWWGILNPEPDGMWQRWLGKATMTGSVCTYKDDPTHKNVKLSDMFTYWLTQNENWSEMEENILGRVIREHDDMKKSGVTGGLGEDSVKSIVDTKLEEYKKTVPTPVPSLSREDIALLVSQKLNDIDYYSKVMEQLSDVSLSGFMNQWVKEAKTGDREGEGRGSVFAVFSEMALQNEHPSNAFAKMHKDIKELKRVVKQLATAANIENTITLDEE</sequence>
<name>A0A8S5PE66_9CAUD</name>
<protein>
    <submittedName>
        <fullName evidence="1">Uncharacterized protein</fullName>
    </submittedName>
</protein>